<name>X0TXJ0_9ZZZZ</name>
<organism evidence="1">
    <name type="scientific">marine sediment metagenome</name>
    <dbReference type="NCBI Taxonomy" id="412755"/>
    <lineage>
        <taxon>unclassified sequences</taxon>
        <taxon>metagenomes</taxon>
        <taxon>ecological metagenomes</taxon>
    </lineage>
</organism>
<proteinExistence type="predicted"/>
<dbReference type="InterPro" id="IPR008713">
    <property type="entry name" value="Phage_lambda_NinG"/>
</dbReference>
<gene>
    <name evidence="1" type="ORF">S01H1_22896</name>
</gene>
<dbReference type="AlphaFoldDB" id="X0TXJ0"/>
<protein>
    <recommendedName>
        <fullName evidence="2">HNH domain-containing protein</fullName>
    </recommendedName>
</protein>
<accession>X0TXJ0</accession>
<reference evidence="1" key="1">
    <citation type="journal article" date="2014" name="Front. Microbiol.">
        <title>High frequency of phylogenetically diverse reductive dehalogenase-homologous genes in deep subseafloor sedimentary metagenomes.</title>
        <authorList>
            <person name="Kawai M."/>
            <person name="Futagami T."/>
            <person name="Toyoda A."/>
            <person name="Takaki Y."/>
            <person name="Nishi S."/>
            <person name="Hori S."/>
            <person name="Arai W."/>
            <person name="Tsubouchi T."/>
            <person name="Morono Y."/>
            <person name="Uchiyama I."/>
            <person name="Ito T."/>
            <person name="Fujiyama A."/>
            <person name="Inagaki F."/>
            <person name="Takami H."/>
        </authorList>
    </citation>
    <scope>NUCLEOTIDE SEQUENCE</scope>
    <source>
        <strain evidence="1">Expedition CK06-06</strain>
    </source>
</reference>
<evidence type="ECO:0008006" key="2">
    <source>
        <dbReference type="Google" id="ProtNLM"/>
    </source>
</evidence>
<dbReference type="EMBL" id="BARS01013045">
    <property type="protein sequence ID" value="GAF92857.1"/>
    <property type="molecule type" value="Genomic_DNA"/>
</dbReference>
<dbReference type="Pfam" id="PF05766">
    <property type="entry name" value="NinG"/>
    <property type="match status" value="1"/>
</dbReference>
<sequence>MPRKASKKTLRRRADSALSIYIRTKYAVNGQVQCITCDSWNPISETDCAHFISRGKSATRFLEENCHPACPGCNRFRPEEHMRRYTLFMIDTYGRDFIT</sequence>
<evidence type="ECO:0000313" key="1">
    <source>
        <dbReference type="EMBL" id="GAF92857.1"/>
    </source>
</evidence>
<feature type="non-terminal residue" evidence="1">
    <location>
        <position position="99"/>
    </location>
</feature>
<comment type="caution">
    <text evidence="1">The sequence shown here is derived from an EMBL/GenBank/DDBJ whole genome shotgun (WGS) entry which is preliminary data.</text>
</comment>